<feature type="region of interest" description="Disordered" evidence="2">
    <location>
        <begin position="559"/>
        <end position="614"/>
    </location>
</feature>
<feature type="compositionally biased region" description="Low complexity" evidence="2">
    <location>
        <begin position="100"/>
        <end position="133"/>
    </location>
</feature>
<evidence type="ECO:0000256" key="1">
    <source>
        <dbReference type="ARBA" id="ARBA00021292"/>
    </source>
</evidence>
<dbReference type="PANTHER" id="PTHR12526">
    <property type="entry name" value="GLYCOSYLTRANSFERASE"/>
    <property type="match status" value="1"/>
</dbReference>
<evidence type="ECO:0000313" key="5">
    <source>
        <dbReference type="Proteomes" id="UP000182100"/>
    </source>
</evidence>
<reference evidence="5" key="1">
    <citation type="submission" date="2016-10" db="EMBL/GenBank/DDBJ databases">
        <authorList>
            <person name="Varghese N."/>
            <person name="Submissions S."/>
        </authorList>
    </citation>
    <scope>NUCLEOTIDE SEQUENCE [LARGE SCALE GENOMIC DNA]</scope>
    <source>
        <strain evidence="5">CGMCC 4.3504</strain>
    </source>
</reference>
<evidence type="ECO:0000256" key="2">
    <source>
        <dbReference type="SAM" id="MobiDB-lite"/>
    </source>
</evidence>
<dbReference type="Pfam" id="PF11997">
    <property type="entry name" value="DUF3492"/>
    <property type="match status" value="1"/>
</dbReference>
<evidence type="ECO:0000313" key="4">
    <source>
        <dbReference type="EMBL" id="SDC63950.1"/>
    </source>
</evidence>
<dbReference type="AlphaFoldDB" id="A0A1G6N7Y0"/>
<dbReference type="RefSeq" id="WP_074994105.1">
    <property type="nucleotide sequence ID" value="NZ_FMZK01000003.1"/>
</dbReference>
<dbReference type="Gene3D" id="3.40.50.2000">
    <property type="entry name" value="Glycogen Phosphorylase B"/>
    <property type="match status" value="2"/>
</dbReference>
<evidence type="ECO:0000259" key="3">
    <source>
        <dbReference type="Pfam" id="PF11997"/>
    </source>
</evidence>
<dbReference type="GO" id="GO:0016757">
    <property type="term" value="F:glycosyltransferase activity"/>
    <property type="evidence" value="ECO:0007669"/>
    <property type="project" value="TreeGrafter"/>
</dbReference>
<feature type="compositionally biased region" description="Low complexity" evidence="2">
    <location>
        <begin position="561"/>
        <end position="614"/>
    </location>
</feature>
<dbReference type="EMBL" id="FMZK01000003">
    <property type="protein sequence ID" value="SDC63950.1"/>
    <property type="molecule type" value="Genomic_DNA"/>
</dbReference>
<dbReference type="Pfam" id="PF13692">
    <property type="entry name" value="Glyco_trans_1_4"/>
    <property type="match status" value="1"/>
</dbReference>
<proteinExistence type="predicted"/>
<feature type="domain" description="DUF3492" evidence="3">
    <location>
        <begin position="1"/>
        <end position="308"/>
    </location>
</feature>
<accession>A0A1G6N7Y0</accession>
<keyword evidence="4" id="KW-0808">Transferase</keyword>
<dbReference type="STRING" id="67344.SAMN05216505_1039"/>
<dbReference type="Proteomes" id="UP000182100">
    <property type="component" value="Unassembled WGS sequence"/>
</dbReference>
<organism evidence="4 5">
    <name type="scientific">Streptomyces prasinopilosus</name>
    <dbReference type="NCBI Taxonomy" id="67344"/>
    <lineage>
        <taxon>Bacteria</taxon>
        <taxon>Bacillati</taxon>
        <taxon>Actinomycetota</taxon>
        <taxon>Actinomycetes</taxon>
        <taxon>Kitasatosporales</taxon>
        <taxon>Streptomycetaceae</taxon>
        <taxon>Streptomyces</taxon>
    </lineage>
</organism>
<feature type="region of interest" description="Disordered" evidence="2">
    <location>
        <begin position="99"/>
        <end position="135"/>
    </location>
</feature>
<keyword evidence="5" id="KW-1185">Reference proteome</keyword>
<dbReference type="PANTHER" id="PTHR12526:SF636">
    <property type="entry name" value="BLL3647 PROTEIN"/>
    <property type="match status" value="1"/>
</dbReference>
<dbReference type="InterPro" id="IPR022622">
    <property type="entry name" value="DUF3492"/>
</dbReference>
<dbReference type="SUPFAM" id="SSF53756">
    <property type="entry name" value="UDP-Glycosyltransferase/glycogen phosphorylase"/>
    <property type="match status" value="1"/>
</dbReference>
<gene>
    <name evidence="4" type="ORF">SAMN05216505_1039</name>
</gene>
<protein>
    <recommendedName>
        <fullName evidence="1">D-inositol 3-phosphate glycosyltransferase</fullName>
    </recommendedName>
</protein>
<sequence length="614" mass="63788">MRIGLFTEGGYPYVSGDAGLWCDRLVRGLGHHEFDVYAFSRSEAQEDGGWVPLPPQVARVRTAPLWTAEDDGVVYGRRARRRFAEHYGELAAVLCTSDPGSASGQGSASTSGQRSASGPAAAGARAGTEGTAPVPAEADRFTGALYGLADLAREEGGLAAALRSETAVRALEHACRAPRVLPAAREARVADLLAVAAHLHEALRPLSLDWYEEDGLGAVDLCHAASGGTAALPGLLAGHFFDVPLLVTEYGVRLRTHYLTRPDSSPAVRSLLAAFHGRLTAETYRRAALLTPGNTHARRWQERCGADRAKVRTVPPGVDAAPFAEAGGSPQRGDPHTLVWAGRVEPAKDLVSLLHAFAGIRAAEPGARLRIIGGPAGPEGAAYLEHCRALAARLFPDGTGAPHAAGRGPVSFEEPGGPGLAGPADAYAAGAVTVLSSVVEGFPTGLVEAMLAGRATVSTDVGAVVEVIGGTGLVVPPRDPQALARACVSLLRDPERRMRLGAAARARALELFTVEQNVAAFHGLYLEAVAHTPVRRVRLNGTGDPLPFAAPVEARVPGHWAGPASRRPRRAAPAWAADPPERCSSPARSAPAPLRAVTGPAPGAAPGPVTEAAR</sequence>
<name>A0A1G6N7Y0_9ACTN</name>